<keyword evidence="3" id="KW-1185">Reference proteome</keyword>
<organism evidence="2 3">
    <name type="scientific">Philodulcilactobacillus myokoensis</name>
    <dbReference type="NCBI Taxonomy" id="2929573"/>
    <lineage>
        <taxon>Bacteria</taxon>
        <taxon>Bacillati</taxon>
        <taxon>Bacillota</taxon>
        <taxon>Bacilli</taxon>
        <taxon>Lactobacillales</taxon>
        <taxon>Lactobacillaceae</taxon>
        <taxon>Philodulcilactobacillus</taxon>
    </lineage>
</organism>
<protein>
    <recommendedName>
        <fullName evidence="1">SGNH hydrolase-type esterase domain-containing protein</fullName>
    </recommendedName>
</protein>
<reference evidence="2" key="1">
    <citation type="submission" date="2022-07" db="EMBL/GenBank/DDBJ databases">
        <authorList>
            <person name="Kouya T."/>
            <person name="Ishiyama Y."/>
        </authorList>
    </citation>
    <scope>NUCLEOTIDE SEQUENCE</scope>
    <source>
        <strain evidence="2">WR16-4</strain>
    </source>
</reference>
<dbReference type="EMBL" id="BRPL01000002">
    <property type="protein sequence ID" value="GLB47264.1"/>
    <property type="molecule type" value="Genomic_DNA"/>
</dbReference>
<dbReference type="PANTHER" id="PTHR30383">
    <property type="entry name" value="THIOESTERASE 1/PROTEASE 1/LYSOPHOSPHOLIPASE L1"/>
    <property type="match status" value="1"/>
</dbReference>
<dbReference type="Proteomes" id="UP001144204">
    <property type="component" value="Unassembled WGS sequence"/>
</dbReference>
<gene>
    <name evidence="2" type="ORF">WR164_12430</name>
</gene>
<comment type="caution">
    <text evidence="2">The sequence shown here is derived from an EMBL/GenBank/DDBJ whole genome shotgun (WGS) entry which is preliminary data.</text>
</comment>
<proteinExistence type="predicted"/>
<evidence type="ECO:0000259" key="1">
    <source>
        <dbReference type="Pfam" id="PF13472"/>
    </source>
</evidence>
<dbReference type="RefSeq" id="WP_286136722.1">
    <property type="nucleotide sequence ID" value="NZ_BRPL01000002.1"/>
</dbReference>
<dbReference type="InterPro" id="IPR051532">
    <property type="entry name" value="Ester_Hydrolysis_Enzymes"/>
</dbReference>
<dbReference type="InterPro" id="IPR013830">
    <property type="entry name" value="SGNH_hydro"/>
</dbReference>
<accession>A0A9W6B3S5</accession>
<dbReference type="Pfam" id="PF13472">
    <property type="entry name" value="Lipase_GDSL_2"/>
    <property type="match status" value="1"/>
</dbReference>
<feature type="domain" description="SGNH hydrolase-type esterase" evidence="1">
    <location>
        <begin position="12"/>
        <end position="197"/>
    </location>
</feature>
<sequence length="210" mass="23870">MKNPFQNQNIAAIGDSITNGYNGYYDLTSGTYPEWLGKDLDAHVDNYGVNAASISDEITDHGDMGDQVNDNINFKKYDTAVVFYGTNDWRHSAHSLSQVIKALNQNLNIMKQKNSKMKIYAVLPLRRYDNGKCSDDVQGNGGYTMNQLCDALKRVYANQNIPCLDWRIEAPDLITDQNYKERFNDQHLHPTPATYKLMAKMIGQFMVKNV</sequence>
<dbReference type="CDD" id="cd00229">
    <property type="entry name" value="SGNH_hydrolase"/>
    <property type="match status" value="1"/>
</dbReference>
<dbReference type="InterPro" id="IPR036514">
    <property type="entry name" value="SGNH_hydro_sf"/>
</dbReference>
<name>A0A9W6B3S5_9LACO</name>
<reference evidence="2" key="2">
    <citation type="journal article" date="2023" name="PLoS ONE">
        <title>Philodulcilactobacillus myokoensis gen. nov., sp. nov., a fructophilic, acidophilic, and agar-phobic lactic acid bacterium isolated from fermented vegetable extracts.</title>
        <authorList>
            <person name="Kouya T."/>
            <person name="Ishiyama Y."/>
            <person name="Ohashi S."/>
            <person name="Kumakubo R."/>
            <person name="Yamazaki T."/>
            <person name="Otaki T."/>
        </authorList>
    </citation>
    <scope>NUCLEOTIDE SEQUENCE</scope>
    <source>
        <strain evidence="2">WR16-4</strain>
    </source>
</reference>
<evidence type="ECO:0000313" key="2">
    <source>
        <dbReference type="EMBL" id="GLB47264.1"/>
    </source>
</evidence>
<dbReference type="SUPFAM" id="SSF52266">
    <property type="entry name" value="SGNH hydrolase"/>
    <property type="match status" value="1"/>
</dbReference>
<evidence type="ECO:0000313" key="3">
    <source>
        <dbReference type="Proteomes" id="UP001144204"/>
    </source>
</evidence>
<dbReference type="AlphaFoldDB" id="A0A9W6B3S5"/>
<dbReference type="Gene3D" id="3.40.50.1110">
    <property type="entry name" value="SGNH hydrolase"/>
    <property type="match status" value="1"/>
</dbReference>